<dbReference type="InterPro" id="IPR036322">
    <property type="entry name" value="WD40_repeat_dom_sf"/>
</dbReference>
<feature type="domain" description="Katanin p80 subunit C-terminal" evidence="4">
    <location>
        <begin position="188"/>
        <end position="242"/>
    </location>
</feature>
<evidence type="ECO:0000313" key="5">
    <source>
        <dbReference type="EMBL" id="GAA34810.2"/>
    </source>
</evidence>
<dbReference type="PANTHER" id="PTHR19845:SF0">
    <property type="entry name" value="KATANIN P80 WD40 REPEAT-CONTAINING SUBUNIT B1"/>
    <property type="match status" value="1"/>
</dbReference>
<evidence type="ECO:0000259" key="4">
    <source>
        <dbReference type="Pfam" id="PF13925"/>
    </source>
</evidence>
<dbReference type="Pfam" id="PF13925">
    <property type="entry name" value="Katanin_con80"/>
    <property type="match status" value="1"/>
</dbReference>
<dbReference type="InterPro" id="IPR015943">
    <property type="entry name" value="WD40/YVTN_repeat-like_dom_sf"/>
</dbReference>
<keyword evidence="2" id="KW-0963">Cytoplasm</keyword>
<dbReference type="InterPro" id="IPR028021">
    <property type="entry name" value="Katanin_C-terminal"/>
</dbReference>
<name>H2KRJ1_CLOSI</name>
<evidence type="ECO:0000256" key="3">
    <source>
        <dbReference type="ARBA" id="ARBA00023212"/>
    </source>
</evidence>
<dbReference type="GO" id="GO:0007019">
    <property type="term" value="P:microtubule depolymerization"/>
    <property type="evidence" value="ECO:0007669"/>
    <property type="project" value="TreeGrafter"/>
</dbReference>
<proteinExistence type="predicted"/>
<organism evidence="5 6">
    <name type="scientific">Clonorchis sinensis</name>
    <name type="common">Chinese liver fluke</name>
    <dbReference type="NCBI Taxonomy" id="79923"/>
    <lineage>
        <taxon>Eukaryota</taxon>
        <taxon>Metazoa</taxon>
        <taxon>Spiralia</taxon>
        <taxon>Lophotrochozoa</taxon>
        <taxon>Platyhelminthes</taxon>
        <taxon>Trematoda</taxon>
        <taxon>Digenea</taxon>
        <taxon>Opisthorchiida</taxon>
        <taxon>Opisthorchiata</taxon>
        <taxon>Opisthorchiidae</taxon>
        <taxon>Clonorchis</taxon>
    </lineage>
</organism>
<gene>
    <name evidence="5" type="ORF">CLF_106470</name>
</gene>
<dbReference type="AlphaFoldDB" id="H2KRJ1"/>
<dbReference type="EMBL" id="DF143176">
    <property type="protein sequence ID" value="GAA34810.2"/>
    <property type="molecule type" value="Genomic_DNA"/>
</dbReference>
<dbReference type="Proteomes" id="UP000008909">
    <property type="component" value="Unassembled WGS sequence"/>
</dbReference>
<dbReference type="GO" id="GO:0008017">
    <property type="term" value="F:microtubule binding"/>
    <property type="evidence" value="ECO:0007669"/>
    <property type="project" value="InterPro"/>
</dbReference>
<protein>
    <submittedName>
        <fullName evidence="5">Katanin p80 WD40-containing subunit B1</fullName>
    </submittedName>
</protein>
<accession>H2KRJ1</accession>
<sequence length="245" mass="26656">MAPGDEDNRVQLWGVGKPARILSLTGGTSSVEAAEFSQEEDCVAVGLLSGSSRICDRSKNCTRPIWSHLGGQLLGFSTFRYFVVSSSIDTFVKLCSVSRQGCINIYQGHSGLVNVACSVHYEIEIKPPYLLRGNTASLQRLVSDNVFTEFVQNAADSKLDTVIRATRADTPNVAAGPPESVWLACVRKTHNPFTTVMSTRVEGIIKVAIMRTRDNVRTAVKAALTMDEPAVVFDFLGILTQNSKL</sequence>
<dbReference type="Gene3D" id="2.130.10.10">
    <property type="entry name" value="YVTN repeat-like/Quinoprotein amine dehydrogenase"/>
    <property type="match status" value="1"/>
</dbReference>
<evidence type="ECO:0000313" key="6">
    <source>
        <dbReference type="Proteomes" id="UP000008909"/>
    </source>
</evidence>
<keyword evidence="3" id="KW-0206">Cytoskeleton</keyword>
<dbReference type="SUPFAM" id="SSF50978">
    <property type="entry name" value="WD40 repeat-like"/>
    <property type="match status" value="1"/>
</dbReference>
<reference evidence="5" key="1">
    <citation type="journal article" date="2011" name="Genome Biol.">
        <title>The draft genome of the carcinogenic human liver fluke Clonorchis sinensis.</title>
        <authorList>
            <person name="Wang X."/>
            <person name="Chen W."/>
            <person name="Huang Y."/>
            <person name="Sun J."/>
            <person name="Men J."/>
            <person name="Liu H."/>
            <person name="Luo F."/>
            <person name="Guo L."/>
            <person name="Lv X."/>
            <person name="Deng C."/>
            <person name="Zhou C."/>
            <person name="Fan Y."/>
            <person name="Li X."/>
            <person name="Huang L."/>
            <person name="Hu Y."/>
            <person name="Liang C."/>
            <person name="Hu X."/>
            <person name="Xu J."/>
            <person name="Yu X."/>
        </authorList>
    </citation>
    <scope>NUCLEOTIDE SEQUENCE [LARGE SCALE GENOMIC DNA]</scope>
    <source>
        <strain evidence="5">Henan</strain>
    </source>
</reference>
<reference key="2">
    <citation type="submission" date="2011-10" db="EMBL/GenBank/DDBJ databases">
        <title>The genome and transcriptome sequence of Clonorchis sinensis provide insights into the carcinogenic liver fluke.</title>
        <authorList>
            <person name="Wang X."/>
            <person name="Huang Y."/>
            <person name="Chen W."/>
            <person name="Liu H."/>
            <person name="Guo L."/>
            <person name="Chen Y."/>
            <person name="Luo F."/>
            <person name="Zhou W."/>
            <person name="Sun J."/>
            <person name="Mao Q."/>
            <person name="Liang P."/>
            <person name="Zhou C."/>
            <person name="Tian Y."/>
            <person name="Men J."/>
            <person name="Lv X."/>
            <person name="Huang L."/>
            <person name="Zhou J."/>
            <person name="Hu Y."/>
            <person name="Li R."/>
            <person name="Zhang F."/>
            <person name="Lei H."/>
            <person name="Li X."/>
            <person name="Hu X."/>
            <person name="Liang C."/>
            <person name="Xu J."/>
            <person name="Wu Z."/>
            <person name="Yu X."/>
        </authorList>
    </citation>
    <scope>NUCLEOTIDE SEQUENCE</scope>
    <source>
        <strain>Henan</strain>
    </source>
</reference>
<evidence type="ECO:0000256" key="2">
    <source>
        <dbReference type="ARBA" id="ARBA00022490"/>
    </source>
</evidence>
<evidence type="ECO:0000256" key="1">
    <source>
        <dbReference type="ARBA" id="ARBA00004245"/>
    </source>
</evidence>
<dbReference type="PANTHER" id="PTHR19845">
    <property type="entry name" value="KATANIN P80 SUBUNIT"/>
    <property type="match status" value="1"/>
</dbReference>
<keyword evidence="6" id="KW-1185">Reference proteome</keyword>
<dbReference type="GO" id="GO:0008352">
    <property type="term" value="C:katanin complex"/>
    <property type="evidence" value="ECO:0007669"/>
    <property type="project" value="TreeGrafter"/>
</dbReference>
<comment type="subcellular location">
    <subcellularLocation>
        <location evidence="1">Cytoplasm</location>
        <location evidence="1">Cytoskeleton</location>
    </subcellularLocation>
</comment>